<protein>
    <submittedName>
        <fullName evidence="1">Uncharacterized protein</fullName>
    </submittedName>
</protein>
<evidence type="ECO:0000313" key="1">
    <source>
        <dbReference type="EMBL" id="JAE37187.1"/>
    </source>
</evidence>
<sequence>METRVCCRNVSKGAGEY</sequence>
<proteinExistence type="predicted"/>
<name>A0A0A9HKC8_ARUDO</name>
<reference evidence="1" key="2">
    <citation type="journal article" date="2015" name="Data Brief">
        <title>Shoot transcriptome of the giant reed, Arundo donax.</title>
        <authorList>
            <person name="Barrero R.A."/>
            <person name="Guerrero F.D."/>
            <person name="Moolhuijzen P."/>
            <person name="Goolsby J.A."/>
            <person name="Tidwell J."/>
            <person name="Bellgard S.E."/>
            <person name="Bellgard M.I."/>
        </authorList>
    </citation>
    <scope>NUCLEOTIDE SEQUENCE</scope>
    <source>
        <tissue evidence="1">Shoot tissue taken approximately 20 cm above the soil surface</tissue>
    </source>
</reference>
<reference evidence="1" key="1">
    <citation type="submission" date="2014-09" db="EMBL/GenBank/DDBJ databases">
        <authorList>
            <person name="Magalhaes I.L.F."/>
            <person name="Oliveira U."/>
            <person name="Santos F.R."/>
            <person name="Vidigal T.H.D.A."/>
            <person name="Brescovit A.D."/>
            <person name="Santos A.J."/>
        </authorList>
    </citation>
    <scope>NUCLEOTIDE SEQUENCE</scope>
    <source>
        <tissue evidence="1">Shoot tissue taken approximately 20 cm above the soil surface</tissue>
    </source>
</reference>
<organism evidence="1">
    <name type="scientific">Arundo donax</name>
    <name type="common">Giant reed</name>
    <name type="synonym">Donax arundinaceus</name>
    <dbReference type="NCBI Taxonomy" id="35708"/>
    <lineage>
        <taxon>Eukaryota</taxon>
        <taxon>Viridiplantae</taxon>
        <taxon>Streptophyta</taxon>
        <taxon>Embryophyta</taxon>
        <taxon>Tracheophyta</taxon>
        <taxon>Spermatophyta</taxon>
        <taxon>Magnoliopsida</taxon>
        <taxon>Liliopsida</taxon>
        <taxon>Poales</taxon>
        <taxon>Poaceae</taxon>
        <taxon>PACMAD clade</taxon>
        <taxon>Arundinoideae</taxon>
        <taxon>Arundineae</taxon>
        <taxon>Arundo</taxon>
    </lineage>
</organism>
<dbReference type="AlphaFoldDB" id="A0A0A9HKC8"/>
<accession>A0A0A9HKC8</accession>
<dbReference type="EMBL" id="GBRH01160709">
    <property type="protein sequence ID" value="JAE37187.1"/>
    <property type="molecule type" value="Transcribed_RNA"/>
</dbReference>